<accession>A0ABS8JED2</accession>
<dbReference type="InterPro" id="IPR010982">
    <property type="entry name" value="Lambda_DNA-bd_dom_sf"/>
</dbReference>
<dbReference type="InterPro" id="IPR039060">
    <property type="entry name" value="Antitox_HigA"/>
</dbReference>
<protein>
    <recommendedName>
        <fullName evidence="3">HTH cro/C1-type domain-containing protein</fullName>
    </recommendedName>
</protein>
<proteinExistence type="predicted"/>
<reference evidence="1" key="1">
    <citation type="submission" date="2021-10" db="EMBL/GenBank/DDBJ databases">
        <authorList>
            <person name="Lyu M."/>
            <person name="Wang X."/>
            <person name="Meng X."/>
            <person name="Xu K."/>
        </authorList>
    </citation>
    <scope>NUCLEOTIDE SEQUENCE</scope>
    <source>
        <strain evidence="1">A6</strain>
    </source>
</reference>
<dbReference type="Gene3D" id="1.10.260.40">
    <property type="entry name" value="lambda repressor-like DNA-binding domains"/>
    <property type="match status" value="1"/>
</dbReference>
<name>A0ABS8JED2_9GAMM</name>
<comment type="caution">
    <text evidence="1">The sequence shown here is derived from an EMBL/GenBank/DDBJ whole genome shotgun (WGS) entry which is preliminary data.</text>
</comment>
<dbReference type="PANTHER" id="PTHR40455">
    <property type="entry name" value="ANTITOXIN HIGA"/>
    <property type="match status" value="1"/>
</dbReference>
<dbReference type="Proteomes" id="UP001165293">
    <property type="component" value="Unassembled WGS sequence"/>
</dbReference>
<keyword evidence="2" id="KW-1185">Reference proteome</keyword>
<evidence type="ECO:0000313" key="2">
    <source>
        <dbReference type="Proteomes" id="UP001165293"/>
    </source>
</evidence>
<gene>
    <name evidence="1" type="ORF">LK996_02255</name>
</gene>
<dbReference type="EMBL" id="JAJGAK010000001">
    <property type="protein sequence ID" value="MCC8361907.1"/>
    <property type="molecule type" value="Genomic_DNA"/>
</dbReference>
<sequence>MTTPFPAAITSTHQHDNYLALMDWLLDRGAIRRRHALHGLLQTSVDLVHDYEQRHWRMRRVSAAEMLRFLMEQHGLQRCDLRDEIGPRRLVTEILDDKRELTAHQVAALAKRFGVSPAVFLD</sequence>
<dbReference type="RefSeq" id="WP_230525552.1">
    <property type="nucleotide sequence ID" value="NZ_JAJGAK010000001.1"/>
</dbReference>
<evidence type="ECO:0000313" key="1">
    <source>
        <dbReference type="EMBL" id="MCC8361907.1"/>
    </source>
</evidence>
<dbReference type="PANTHER" id="PTHR40455:SF1">
    <property type="entry name" value="ANTITOXIN HIGA"/>
    <property type="match status" value="1"/>
</dbReference>
<evidence type="ECO:0008006" key="3">
    <source>
        <dbReference type="Google" id="ProtNLM"/>
    </source>
</evidence>
<organism evidence="1 2">
    <name type="scientific">Noviluteimonas lactosilytica</name>
    <dbReference type="NCBI Taxonomy" id="2888523"/>
    <lineage>
        <taxon>Bacteria</taxon>
        <taxon>Pseudomonadati</taxon>
        <taxon>Pseudomonadota</taxon>
        <taxon>Gammaproteobacteria</taxon>
        <taxon>Lysobacterales</taxon>
        <taxon>Lysobacteraceae</taxon>
        <taxon>Noviluteimonas</taxon>
    </lineage>
</organism>